<protein>
    <recommendedName>
        <fullName evidence="7">Fumarylacetoacetate hydrolase</fullName>
    </recommendedName>
</protein>
<dbReference type="InterPro" id="IPR011234">
    <property type="entry name" value="Fumarylacetoacetase-like_C"/>
</dbReference>
<proteinExistence type="inferred from homology"/>
<name>A0ABR1XFR1_9PEZI</name>
<organism evidence="5 6">
    <name type="scientific">Phyllosticta citrichinensis</name>
    <dbReference type="NCBI Taxonomy" id="1130410"/>
    <lineage>
        <taxon>Eukaryota</taxon>
        <taxon>Fungi</taxon>
        <taxon>Dikarya</taxon>
        <taxon>Ascomycota</taxon>
        <taxon>Pezizomycotina</taxon>
        <taxon>Dothideomycetes</taxon>
        <taxon>Dothideomycetes incertae sedis</taxon>
        <taxon>Botryosphaeriales</taxon>
        <taxon>Phyllostictaceae</taxon>
        <taxon>Phyllosticta</taxon>
    </lineage>
</organism>
<comment type="similarity">
    <text evidence="1">Belongs to the FAH family.</text>
</comment>
<dbReference type="InterPro" id="IPR000073">
    <property type="entry name" value="AB_hydrolase_1"/>
</dbReference>
<sequence>MPTNYVAYVDARLGVARIGHLDFESDSITPLTFKSGTPVASLYQVIEAGAEHIAAAPPPRLVASSSKSESNIGGGASVAFPASSVKILPPLAGRDVLAVGKNYAEHAIEFNSSGYDSSDKVSQPTHPVTFSKRATAIVAHGDAIYAHPDFTQSLDYEGEIGVIVGKPGFRISEEEAWNHVWGFTIINDVTARERQRDHKQFFVGKSADTTAPMGPVAVPPRETVVNGELRQDAITKDLILSIPFLIKTISEGMTIQPGDVIATGTPAGVGIGKTPPVFLKAGDEIAISVTGMGTLKNKVTDSLAEKNVSSFSSVDRTPGLVVAGGESLAMTNGKPLYWKSLGQKDADTVIFLHDLGGSSECRMPLIAAASLEQSHSLIVHDFEGHGLSPTSPLSVLSVESFSNDLERLFTCAEISGATVVAHGFASLVSLSFVSSNPGLVKKLVLISPPPLPLTAAARAHAHARSELARTSGTLNVAREDQPLALTALNLAIRGQDDEGYSKACCAFANADVDTTVIFGGAFGPPALKLHPDAVPQGRHVELPNVRRWAVFEDPAGLARAIVELL</sequence>
<feature type="domain" description="AB hydrolase-1" evidence="3">
    <location>
        <begin position="348"/>
        <end position="459"/>
    </location>
</feature>
<evidence type="ECO:0000259" key="4">
    <source>
        <dbReference type="Pfam" id="PF01557"/>
    </source>
</evidence>
<dbReference type="SUPFAM" id="SSF56529">
    <property type="entry name" value="FAH"/>
    <property type="match status" value="1"/>
</dbReference>
<reference evidence="5 6" key="1">
    <citation type="journal article" date="2022" name="G3 (Bethesda)">
        <title>Enemy or ally: a genomic approach to elucidate the lifestyle of Phyllosticta citrichinaensis.</title>
        <authorList>
            <person name="Buijs V.A."/>
            <person name="Groenewald J.Z."/>
            <person name="Haridas S."/>
            <person name="LaButti K.M."/>
            <person name="Lipzen A."/>
            <person name="Martin F.M."/>
            <person name="Barry K."/>
            <person name="Grigoriev I.V."/>
            <person name="Crous P.W."/>
            <person name="Seidl M.F."/>
        </authorList>
    </citation>
    <scope>NUCLEOTIDE SEQUENCE [LARGE SCALE GENOMIC DNA]</scope>
    <source>
        <strain evidence="5 6">CBS 129764</strain>
    </source>
</reference>
<keyword evidence="2" id="KW-0479">Metal-binding</keyword>
<dbReference type="Pfam" id="PF01557">
    <property type="entry name" value="FAA_hydrolase"/>
    <property type="match status" value="1"/>
</dbReference>
<dbReference type="SUPFAM" id="SSF53474">
    <property type="entry name" value="alpha/beta-Hydrolases"/>
    <property type="match status" value="1"/>
</dbReference>
<dbReference type="EMBL" id="JBBWUH010000014">
    <property type="protein sequence ID" value="KAK8152596.1"/>
    <property type="molecule type" value="Genomic_DNA"/>
</dbReference>
<evidence type="ECO:0000259" key="3">
    <source>
        <dbReference type="Pfam" id="PF00561"/>
    </source>
</evidence>
<evidence type="ECO:0000256" key="1">
    <source>
        <dbReference type="ARBA" id="ARBA00010211"/>
    </source>
</evidence>
<evidence type="ECO:0008006" key="7">
    <source>
        <dbReference type="Google" id="ProtNLM"/>
    </source>
</evidence>
<dbReference type="InterPro" id="IPR036663">
    <property type="entry name" value="Fumarylacetoacetase_C_sf"/>
</dbReference>
<dbReference type="Proteomes" id="UP001456524">
    <property type="component" value="Unassembled WGS sequence"/>
</dbReference>
<dbReference type="Gene3D" id="3.90.850.10">
    <property type="entry name" value="Fumarylacetoacetase-like, C-terminal domain"/>
    <property type="match status" value="1"/>
</dbReference>
<gene>
    <name evidence="5" type="ORF">IWX90DRAFT_468603</name>
</gene>
<evidence type="ECO:0000313" key="6">
    <source>
        <dbReference type="Proteomes" id="UP001456524"/>
    </source>
</evidence>
<dbReference type="Gene3D" id="3.40.50.1820">
    <property type="entry name" value="alpha/beta hydrolase"/>
    <property type="match status" value="1"/>
</dbReference>
<feature type="domain" description="Fumarylacetoacetase-like C-terminal" evidence="4">
    <location>
        <begin position="96"/>
        <end position="299"/>
    </location>
</feature>
<dbReference type="PANTHER" id="PTHR11820">
    <property type="entry name" value="ACYLPYRUVASE"/>
    <property type="match status" value="1"/>
</dbReference>
<dbReference type="InterPro" id="IPR029058">
    <property type="entry name" value="AB_hydrolase_fold"/>
</dbReference>
<comment type="caution">
    <text evidence="5">The sequence shown here is derived from an EMBL/GenBank/DDBJ whole genome shotgun (WGS) entry which is preliminary data.</text>
</comment>
<evidence type="ECO:0000313" key="5">
    <source>
        <dbReference type="EMBL" id="KAK8152596.1"/>
    </source>
</evidence>
<evidence type="ECO:0000256" key="2">
    <source>
        <dbReference type="ARBA" id="ARBA00022723"/>
    </source>
</evidence>
<dbReference type="PANTHER" id="PTHR11820:SF7">
    <property type="entry name" value="ACYLPYRUVASE FAHD1, MITOCHONDRIAL"/>
    <property type="match status" value="1"/>
</dbReference>
<keyword evidence="6" id="KW-1185">Reference proteome</keyword>
<accession>A0ABR1XFR1</accession>
<dbReference type="Pfam" id="PF00561">
    <property type="entry name" value="Abhydrolase_1"/>
    <property type="match status" value="1"/>
</dbReference>